<dbReference type="GO" id="GO:0008295">
    <property type="term" value="P:spermidine biosynthetic process"/>
    <property type="evidence" value="ECO:0007669"/>
    <property type="project" value="UniProtKB-KW"/>
</dbReference>
<evidence type="ECO:0000256" key="6">
    <source>
        <dbReference type="ARBA" id="ARBA00023145"/>
    </source>
</evidence>
<keyword evidence="6" id="KW-0865">Zymogen</keyword>
<keyword evidence="4" id="KW-0745">Spermidine biosynthesis</keyword>
<dbReference type="PANTHER" id="PTHR33866">
    <property type="entry name" value="S-ADENOSYLMETHIONINE DECARBOXYLASE PROENZYME"/>
    <property type="match status" value="1"/>
</dbReference>
<keyword evidence="5" id="KW-0620">Polyamine biosynthesis</keyword>
<gene>
    <name evidence="10" type="ORF">UU67_C0006G0008</name>
</gene>
<evidence type="ECO:0000256" key="8">
    <source>
        <dbReference type="ARBA" id="ARBA00023270"/>
    </source>
</evidence>
<comment type="cofactor">
    <cofactor evidence="1">
        <name>pyruvate</name>
        <dbReference type="ChEBI" id="CHEBI:15361"/>
    </cofactor>
</comment>
<dbReference type="SUPFAM" id="SSF56276">
    <property type="entry name" value="S-adenosylmethionine decarboxylase"/>
    <property type="match status" value="1"/>
</dbReference>
<dbReference type="EMBL" id="LCBN01000006">
    <property type="protein sequence ID" value="KKS14168.1"/>
    <property type="molecule type" value="Genomic_DNA"/>
</dbReference>
<evidence type="ECO:0000256" key="2">
    <source>
        <dbReference type="ARBA" id="ARBA00022793"/>
    </source>
</evidence>
<evidence type="ECO:0000256" key="5">
    <source>
        <dbReference type="ARBA" id="ARBA00023115"/>
    </source>
</evidence>
<dbReference type="GO" id="GO:0005829">
    <property type="term" value="C:cytosol"/>
    <property type="evidence" value="ECO:0007669"/>
    <property type="project" value="TreeGrafter"/>
</dbReference>
<evidence type="ECO:0000256" key="9">
    <source>
        <dbReference type="ARBA" id="ARBA00023317"/>
    </source>
</evidence>
<dbReference type="GO" id="GO:0004014">
    <property type="term" value="F:adenosylmethionine decarboxylase activity"/>
    <property type="evidence" value="ECO:0007669"/>
    <property type="project" value="InterPro"/>
</dbReference>
<dbReference type="Gene3D" id="3.60.90.10">
    <property type="entry name" value="S-adenosylmethionine decarboxylase"/>
    <property type="match status" value="1"/>
</dbReference>
<evidence type="ECO:0000256" key="1">
    <source>
        <dbReference type="ARBA" id="ARBA00001928"/>
    </source>
</evidence>
<dbReference type="AlphaFoldDB" id="A0A0G0ZMI2"/>
<evidence type="ECO:0000256" key="7">
    <source>
        <dbReference type="ARBA" id="ARBA00023239"/>
    </source>
</evidence>
<evidence type="ECO:0000313" key="11">
    <source>
        <dbReference type="Proteomes" id="UP000034753"/>
    </source>
</evidence>
<accession>A0A0G0ZMI2</accession>
<dbReference type="Pfam" id="PF02675">
    <property type="entry name" value="AdoMet_dc"/>
    <property type="match status" value="1"/>
</dbReference>
<sequence length="117" mass="12944">MTAQRYHILIDVAGVSKEVLSEREGLEKFLNDLPGIIGMHVLKGPVIAEGIPENPGLSGFVIIDYSHISIHTFTNSDEALVDIFSCKPYEQDVAKKAVLDYFRIDDAAARIQQVSWG</sequence>
<keyword evidence="8" id="KW-0704">Schiff base</keyword>
<keyword evidence="9" id="KW-0670">Pyruvate</keyword>
<comment type="caution">
    <text evidence="10">The sequence shown here is derived from an EMBL/GenBank/DDBJ whole genome shotgun (WGS) entry which is preliminary data.</text>
</comment>
<proteinExistence type="predicted"/>
<name>A0A0G0ZMI2_9BACT</name>
<evidence type="ECO:0000256" key="3">
    <source>
        <dbReference type="ARBA" id="ARBA00022813"/>
    </source>
</evidence>
<dbReference type="PANTHER" id="PTHR33866:SF2">
    <property type="entry name" value="S-ADENOSYLMETHIONINE DECARBOXYLASE PROENZYME"/>
    <property type="match status" value="1"/>
</dbReference>
<dbReference type="InterPro" id="IPR003826">
    <property type="entry name" value="AdoMetDC_fam_prok"/>
</dbReference>
<keyword evidence="2" id="KW-0210">Decarboxylase</keyword>
<protein>
    <submittedName>
        <fullName evidence="10">S-adenosylmethionine decarboxylase proenzyme</fullName>
    </submittedName>
</protein>
<evidence type="ECO:0000313" key="10">
    <source>
        <dbReference type="EMBL" id="KKS14168.1"/>
    </source>
</evidence>
<keyword evidence="3" id="KW-0068">Autocatalytic cleavage</keyword>
<evidence type="ECO:0000256" key="4">
    <source>
        <dbReference type="ARBA" id="ARBA00023066"/>
    </source>
</evidence>
<dbReference type="Proteomes" id="UP000034753">
    <property type="component" value="Unassembled WGS sequence"/>
</dbReference>
<dbReference type="InterPro" id="IPR016067">
    <property type="entry name" value="S-AdoMet_deCO2ase_core"/>
</dbReference>
<organism evidence="10 11">
    <name type="scientific">Candidatus Daviesbacteria bacterium GW2011_GWB1_41_5</name>
    <dbReference type="NCBI Taxonomy" id="1618429"/>
    <lineage>
        <taxon>Bacteria</taxon>
        <taxon>Candidatus Daviesiibacteriota</taxon>
    </lineage>
</organism>
<keyword evidence="7" id="KW-0456">Lyase</keyword>
<reference evidence="10 11" key="1">
    <citation type="journal article" date="2015" name="Nature">
        <title>rRNA introns, odd ribosomes, and small enigmatic genomes across a large radiation of phyla.</title>
        <authorList>
            <person name="Brown C.T."/>
            <person name="Hug L.A."/>
            <person name="Thomas B.C."/>
            <person name="Sharon I."/>
            <person name="Castelle C.J."/>
            <person name="Singh A."/>
            <person name="Wilkins M.J."/>
            <person name="Williams K.H."/>
            <person name="Banfield J.F."/>
        </authorList>
    </citation>
    <scope>NUCLEOTIDE SEQUENCE [LARGE SCALE GENOMIC DNA]</scope>
</reference>